<evidence type="ECO:0000256" key="3">
    <source>
        <dbReference type="ARBA" id="ARBA00022679"/>
    </source>
</evidence>
<comment type="caution">
    <text evidence="11">The sequence shown here is derived from an EMBL/GenBank/DDBJ whole genome shotgun (WGS) entry which is preliminary data.</text>
</comment>
<dbReference type="EC" id="2.3.1.275" evidence="10"/>
<dbReference type="OrthoDB" id="9777124at2"/>
<feature type="transmembrane region" description="Helical" evidence="10">
    <location>
        <begin position="6"/>
        <end position="28"/>
    </location>
</feature>
<proteinExistence type="inferred from homology"/>
<keyword evidence="9 10" id="KW-1208">Phospholipid metabolism</keyword>
<feature type="transmembrane region" description="Helical" evidence="10">
    <location>
        <begin position="111"/>
        <end position="131"/>
    </location>
</feature>
<dbReference type="Proteomes" id="UP000037109">
    <property type="component" value="Unassembled WGS sequence"/>
</dbReference>
<dbReference type="AlphaFoldDB" id="A0A0M0GLH1"/>
<sequence>MINDVLTAFIVMIFSYSMGSITGAYYVVKYLSKEDIRYKGSGNVGATNAGRALGKKGFLLTIAVDALKAWAALYLTGLMSDANGLLILSAVCVLIGHLFPIQLGFHGGKGVVVYLASALFLEPITIAIMAITMGISYAALQKYTLSGFIAMASIPITAWVIGDSFIIPAGLLLLLFIVLISHTNFIMPKHRR</sequence>
<reference evidence="12" key="1">
    <citation type="submission" date="2015-07" db="EMBL/GenBank/DDBJ databases">
        <title>Fjat-10036 dsm4.</title>
        <authorList>
            <person name="Liu B."/>
            <person name="Wang J."/>
            <person name="Zhu Y."/>
            <person name="Liu G."/>
            <person name="Chen Q."/>
            <person name="Chen Z."/>
            <person name="Lan J."/>
            <person name="Che J."/>
            <person name="Ge C."/>
            <person name="Shi H."/>
            <person name="Pan Z."/>
            <person name="Liu X."/>
        </authorList>
    </citation>
    <scope>NUCLEOTIDE SEQUENCE [LARGE SCALE GENOMIC DNA]</scope>
    <source>
        <strain evidence="12">DSM 4</strain>
    </source>
</reference>
<evidence type="ECO:0000256" key="1">
    <source>
        <dbReference type="ARBA" id="ARBA00022475"/>
    </source>
</evidence>
<evidence type="ECO:0000256" key="9">
    <source>
        <dbReference type="ARBA" id="ARBA00023264"/>
    </source>
</evidence>
<keyword evidence="2 10" id="KW-0444">Lipid biosynthesis</keyword>
<evidence type="ECO:0000256" key="2">
    <source>
        <dbReference type="ARBA" id="ARBA00022516"/>
    </source>
</evidence>
<keyword evidence="4 10" id="KW-0812">Transmembrane</keyword>
<evidence type="ECO:0000256" key="8">
    <source>
        <dbReference type="ARBA" id="ARBA00023209"/>
    </source>
</evidence>
<keyword evidence="3 10" id="KW-0808">Transferase</keyword>
<comment type="subunit">
    <text evidence="10">Probably interacts with PlsX.</text>
</comment>
<organism evidence="11 12">
    <name type="scientific">Sporosarcina globispora</name>
    <name type="common">Bacillus globisporus</name>
    <dbReference type="NCBI Taxonomy" id="1459"/>
    <lineage>
        <taxon>Bacteria</taxon>
        <taxon>Bacillati</taxon>
        <taxon>Bacillota</taxon>
        <taxon>Bacilli</taxon>
        <taxon>Bacillales</taxon>
        <taxon>Caryophanaceae</taxon>
        <taxon>Sporosarcina</taxon>
    </lineage>
</organism>
<keyword evidence="12" id="KW-1185">Reference proteome</keyword>
<protein>
    <recommendedName>
        <fullName evidence="10">Glycerol-3-phosphate acyltransferase</fullName>
    </recommendedName>
    <alternativeName>
        <fullName evidence="10">Acyl-PO4 G3P acyltransferase</fullName>
    </alternativeName>
    <alternativeName>
        <fullName evidence="10">Acyl-phosphate--glycerol-3-phosphate acyltransferase</fullName>
    </alternativeName>
    <alternativeName>
        <fullName evidence="10">G3P acyltransferase</fullName>
        <shortName evidence="10">GPAT</shortName>
        <ecNumber evidence="10">2.3.1.275</ecNumber>
    </alternativeName>
    <alternativeName>
        <fullName evidence="10">Lysophosphatidic acid synthase</fullName>
        <shortName evidence="10">LPA synthase</shortName>
    </alternativeName>
</protein>
<comment type="similarity">
    <text evidence="10">Belongs to the PlsY family.</text>
</comment>
<comment type="catalytic activity">
    <reaction evidence="10">
        <text>an acyl phosphate + sn-glycerol 3-phosphate = a 1-acyl-sn-glycero-3-phosphate + phosphate</text>
        <dbReference type="Rhea" id="RHEA:34075"/>
        <dbReference type="ChEBI" id="CHEBI:43474"/>
        <dbReference type="ChEBI" id="CHEBI:57597"/>
        <dbReference type="ChEBI" id="CHEBI:57970"/>
        <dbReference type="ChEBI" id="CHEBI:59918"/>
        <dbReference type="EC" id="2.3.1.275"/>
    </reaction>
</comment>
<keyword evidence="5 10" id="KW-1133">Transmembrane helix</keyword>
<evidence type="ECO:0000256" key="6">
    <source>
        <dbReference type="ARBA" id="ARBA00023098"/>
    </source>
</evidence>
<dbReference type="InterPro" id="IPR003811">
    <property type="entry name" value="G3P_acylTferase_PlsY"/>
</dbReference>
<dbReference type="GO" id="GO:0005886">
    <property type="term" value="C:plasma membrane"/>
    <property type="evidence" value="ECO:0007669"/>
    <property type="project" value="UniProtKB-SubCell"/>
</dbReference>
<feature type="transmembrane region" description="Helical" evidence="10">
    <location>
        <begin position="167"/>
        <end position="187"/>
    </location>
</feature>
<keyword evidence="7 10" id="KW-0472">Membrane</keyword>
<keyword evidence="1 10" id="KW-1003">Cell membrane</keyword>
<evidence type="ECO:0000256" key="5">
    <source>
        <dbReference type="ARBA" id="ARBA00022989"/>
    </source>
</evidence>
<evidence type="ECO:0000313" key="11">
    <source>
        <dbReference type="EMBL" id="KON90337.1"/>
    </source>
</evidence>
<dbReference type="Pfam" id="PF02660">
    <property type="entry name" value="G3P_acyltransf"/>
    <property type="match status" value="1"/>
</dbReference>
<comment type="subcellular location">
    <subcellularLocation>
        <location evidence="10">Cell membrane</location>
        <topology evidence="10">Multi-pass membrane protein</topology>
    </subcellularLocation>
</comment>
<dbReference type="STRING" id="1459.AF332_16270"/>
<dbReference type="EMBL" id="LGUF01000007">
    <property type="protein sequence ID" value="KON90337.1"/>
    <property type="molecule type" value="Genomic_DNA"/>
</dbReference>
<evidence type="ECO:0000313" key="12">
    <source>
        <dbReference type="Proteomes" id="UP000037109"/>
    </source>
</evidence>
<comment type="pathway">
    <text evidence="10">Lipid metabolism; phospholipid metabolism.</text>
</comment>
<dbReference type="RefSeq" id="WP_053437691.1">
    <property type="nucleotide sequence ID" value="NZ_LGUF01000007.1"/>
</dbReference>
<dbReference type="PATRIC" id="fig|1459.3.peg.3552"/>
<keyword evidence="8 10" id="KW-0594">Phospholipid biosynthesis</keyword>
<dbReference type="SMART" id="SM01207">
    <property type="entry name" value="G3P_acyltransf"/>
    <property type="match status" value="1"/>
</dbReference>
<name>A0A0M0GLH1_SPOGL</name>
<dbReference type="UniPathway" id="UPA00085"/>
<dbReference type="GO" id="GO:0043772">
    <property type="term" value="F:acyl-phosphate glycerol-3-phosphate acyltransferase activity"/>
    <property type="evidence" value="ECO:0007669"/>
    <property type="project" value="UniProtKB-UniRule"/>
</dbReference>
<accession>A0A0M0GLH1</accession>
<dbReference type="GO" id="GO:0008654">
    <property type="term" value="P:phospholipid biosynthetic process"/>
    <property type="evidence" value="ECO:0007669"/>
    <property type="project" value="UniProtKB-UniRule"/>
</dbReference>
<keyword evidence="6 10" id="KW-0443">Lipid metabolism</keyword>
<dbReference type="HAMAP" id="MF_01043">
    <property type="entry name" value="PlsY"/>
    <property type="match status" value="1"/>
</dbReference>
<evidence type="ECO:0000256" key="7">
    <source>
        <dbReference type="ARBA" id="ARBA00023136"/>
    </source>
</evidence>
<gene>
    <name evidence="10" type="primary">plsY</name>
    <name evidence="11" type="ORF">AF332_16270</name>
</gene>
<dbReference type="PANTHER" id="PTHR30309">
    <property type="entry name" value="INNER MEMBRANE PROTEIN YGIH"/>
    <property type="match status" value="1"/>
</dbReference>
<evidence type="ECO:0000256" key="10">
    <source>
        <dbReference type="HAMAP-Rule" id="MF_01043"/>
    </source>
</evidence>
<comment type="function">
    <text evidence="10">Catalyzes the transfer of an acyl group from acyl-phosphate (acyl-PO(4)) to glycerol-3-phosphate (G3P) to form lysophosphatidic acid (LPA). This enzyme utilizes acyl-phosphate as fatty acyl donor, but not acyl-CoA or acyl-ACP.</text>
</comment>
<feature type="transmembrane region" description="Helical" evidence="10">
    <location>
        <begin position="85"/>
        <end position="105"/>
    </location>
</feature>
<feature type="transmembrane region" description="Helical" evidence="10">
    <location>
        <begin position="143"/>
        <end position="161"/>
    </location>
</feature>
<evidence type="ECO:0000256" key="4">
    <source>
        <dbReference type="ARBA" id="ARBA00022692"/>
    </source>
</evidence>
<dbReference type="PANTHER" id="PTHR30309:SF0">
    <property type="entry name" value="GLYCEROL-3-PHOSPHATE ACYLTRANSFERASE-RELATED"/>
    <property type="match status" value="1"/>
</dbReference>